<feature type="transmembrane region" description="Helical" evidence="8">
    <location>
        <begin position="20"/>
        <end position="41"/>
    </location>
</feature>
<feature type="transmembrane region" description="Helical" evidence="8">
    <location>
        <begin position="223"/>
        <end position="242"/>
    </location>
</feature>
<evidence type="ECO:0000256" key="6">
    <source>
        <dbReference type="ARBA" id="ARBA00022989"/>
    </source>
</evidence>
<dbReference type="InterPro" id="IPR000620">
    <property type="entry name" value="EamA_dom"/>
</dbReference>
<comment type="subcellular location">
    <subcellularLocation>
        <location evidence="1">Cell membrane</location>
        <topology evidence="1">Multi-pass membrane protein</topology>
    </subcellularLocation>
</comment>
<dbReference type="SUPFAM" id="SSF103481">
    <property type="entry name" value="Multidrug resistance efflux transporter EmrE"/>
    <property type="match status" value="2"/>
</dbReference>
<evidence type="ECO:0000256" key="8">
    <source>
        <dbReference type="SAM" id="Phobius"/>
    </source>
</evidence>
<dbReference type="Pfam" id="PF00892">
    <property type="entry name" value="EamA"/>
    <property type="match status" value="1"/>
</dbReference>
<evidence type="ECO:0000256" key="2">
    <source>
        <dbReference type="ARBA" id="ARBA00007362"/>
    </source>
</evidence>
<dbReference type="InterPro" id="IPR037185">
    <property type="entry name" value="EmrE-like"/>
</dbReference>
<evidence type="ECO:0000256" key="7">
    <source>
        <dbReference type="ARBA" id="ARBA00023136"/>
    </source>
</evidence>
<accession>A0A084UC78</accession>
<feature type="transmembrane region" description="Helical" evidence="8">
    <location>
        <begin position="83"/>
        <end position="102"/>
    </location>
</feature>
<gene>
    <name evidence="10" type="ORF">EL18_01601</name>
</gene>
<dbReference type="STRING" id="472175.EL18_01601"/>
<evidence type="ECO:0000259" key="9">
    <source>
        <dbReference type="Pfam" id="PF00892"/>
    </source>
</evidence>
<comment type="similarity">
    <text evidence="2">Belongs to the EamA transporter family.</text>
</comment>
<keyword evidence="7 8" id="KW-0472">Membrane</keyword>
<feature type="domain" description="EamA" evidence="9">
    <location>
        <begin position="19"/>
        <end position="154"/>
    </location>
</feature>
<organism evidence="10 11">
    <name type="scientific">Nitratireductor basaltis</name>
    <dbReference type="NCBI Taxonomy" id="472175"/>
    <lineage>
        <taxon>Bacteria</taxon>
        <taxon>Pseudomonadati</taxon>
        <taxon>Pseudomonadota</taxon>
        <taxon>Alphaproteobacteria</taxon>
        <taxon>Hyphomicrobiales</taxon>
        <taxon>Phyllobacteriaceae</taxon>
        <taxon>Nitratireductor</taxon>
    </lineage>
</organism>
<evidence type="ECO:0000313" key="10">
    <source>
        <dbReference type="EMBL" id="KFB10564.1"/>
    </source>
</evidence>
<dbReference type="EMBL" id="JMQM01000001">
    <property type="protein sequence ID" value="KFB10564.1"/>
    <property type="molecule type" value="Genomic_DNA"/>
</dbReference>
<feature type="transmembrane region" description="Helical" evidence="8">
    <location>
        <begin position="254"/>
        <end position="272"/>
    </location>
</feature>
<dbReference type="AlphaFoldDB" id="A0A084UC78"/>
<keyword evidence="3" id="KW-0813">Transport</keyword>
<evidence type="ECO:0000256" key="1">
    <source>
        <dbReference type="ARBA" id="ARBA00004651"/>
    </source>
</evidence>
<dbReference type="Proteomes" id="UP000053675">
    <property type="component" value="Unassembled WGS sequence"/>
</dbReference>
<dbReference type="PANTHER" id="PTHR22911">
    <property type="entry name" value="ACYL-MALONYL CONDENSING ENZYME-RELATED"/>
    <property type="match status" value="1"/>
</dbReference>
<evidence type="ECO:0000256" key="4">
    <source>
        <dbReference type="ARBA" id="ARBA00022475"/>
    </source>
</evidence>
<proteinExistence type="inferred from homology"/>
<evidence type="ECO:0000313" key="11">
    <source>
        <dbReference type="Proteomes" id="UP000053675"/>
    </source>
</evidence>
<feature type="transmembrane region" description="Helical" evidence="8">
    <location>
        <begin position="114"/>
        <end position="131"/>
    </location>
</feature>
<dbReference type="NCBIfam" id="TIGR00688">
    <property type="entry name" value="rarD"/>
    <property type="match status" value="1"/>
</dbReference>
<name>A0A084UC78_9HYPH</name>
<keyword evidence="5 8" id="KW-0812">Transmembrane</keyword>
<dbReference type="InterPro" id="IPR004626">
    <property type="entry name" value="RarD"/>
</dbReference>
<keyword evidence="4" id="KW-1003">Cell membrane</keyword>
<dbReference type="OrthoDB" id="369870at2"/>
<feature type="transmembrane region" description="Helical" evidence="8">
    <location>
        <begin position="278"/>
        <end position="295"/>
    </location>
</feature>
<dbReference type="PATRIC" id="fig|472175.3.peg.1610"/>
<evidence type="ECO:0000256" key="3">
    <source>
        <dbReference type="ARBA" id="ARBA00022448"/>
    </source>
</evidence>
<dbReference type="GO" id="GO:0005886">
    <property type="term" value="C:plasma membrane"/>
    <property type="evidence" value="ECO:0007669"/>
    <property type="project" value="UniProtKB-SubCell"/>
</dbReference>
<comment type="caution">
    <text evidence="10">The sequence shown here is derived from an EMBL/GenBank/DDBJ whole genome shotgun (WGS) entry which is preliminary data.</text>
</comment>
<dbReference type="RefSeq" id="WP_036481545.1">
    <property type="nucleotide sequence ID" value="NZ_JMQM01000001.1"/>
</dbReference>
<sequence>MAETDIGEEAQAAQGALRGFGFAFMAYFFWGLMPFFMKAVAHMPAAEVVAHRVVWSVPLAGVVLMVLGRTADVAAALRSPRTLVMAAITATVISINWGTYVWAISVDRTVETALGYYINPLVSIGLAALFLGEKLTRMQMAAVGLAIIAVVILTVNAGGLPWVSLVLALAFAIYGFLRKTLPIGPSQGFFLEVLLMAIPALGYILWLEGTGQGHFFTSDTSDILLLLACGPITAVPLLLYGFGAKLLRYSTIGIMQYIAPTMIFLIAVFIFAEPFDTVRAIAFVLIWAGLALYTLSMFQESRKAKAAAAAPLR</sequence>
<keyword evidence="6 8" id="KW-1133">Transmembrane helix</keyword>
<dbReference type="PANTHER" id="PTHR22911:SF137">
    <property type="entry name" value="SOLUTE CARRIER FAMILY 35 MEMBER G2-RELATED"/>
    <property type="match status" value="1"/>
</dbReference>
<feature type="transmembrane region" description="Helical" evidence="8">
    <location>
        <begin position="53"/>
        <end position="71"/>
    </location>
</feature>
<feature type="transmembrane region" description="Helical" evidence="8">
    <location>
        <begin position="189"/>
        <end position="207"/>
    </location>
</feature>
<evidence type="ECO:0000256" key="5">
    <source>
        <dbReference type="ARBA" id="ARBA00022692"/>
    </source>
</evidence>
<feature type="transmembrane region" description="Helical" evidence="8">
    <location>
        <begin position="138"/>
        <end position="155"/>
    </location>
</feature>
<keyword evidence="11" id="KW-1185">Reference proteome</keyword>
<protein>
    <submittedName>
        <fullName evidence="10">RarD protein, DMT superfamily transporter</fullName>
    </submittedName>
</protein>
<dbReference type="eggNOG" id="COG2962">
    <property type="taxonomic scope" value="Bacteria"/>
</dbReference>
<reference evidence="10 11" key="1">
    <citation type="submission" date="2014-05" db="EMBL/GenBank/DDBJ databases">
        <title>Draft Genome Sequence of Nitratireductor basaltis Strain UMTGB225, A Marine Bacterium Isolated from Green Barrel Tunicate.</title>
        <authorList>
            <person name="Gan H.Y."/>
        </authorList>
    </citation>
    <scope>NUCLEOTIDE SEQUENCE [LARGE SCALE GENOMIC DNA]</scope>
    <source>
        <strain evidence="10 11">UMTGB225</strain>
    </source>
</reference>